<feature type="region of interest" description="Disordered" evidence="1">
    <location>
        <begin position="238"/>
        <end position="406"/>
    </location>
</feature>
<evidence type="ECO:0000256" key="1">
    <source>
        <dbReference type="SAM" id="MobiDB-lite"/>
    </source>
</evidence>
<evidence type="ECO:0000313" key="4">
    <source>
        <dbReference type="WBParaSite" id="GPUH_0001278201-mRNA-1"/>
    </source>
</evidence>
<feature type="compositionally biased region" description="Basic residues" evidence="1">
    <location>
        <begin position="296"/>
        <end position="305"/>
    </location>
</feature>
<feature type="compositionally biased region" description="Basic residues" evidence="1">
    <location>
        <begin position="362"/>
        <end position="377"/>
    </location>
</feature>
<dbReference type="Proteomes" id="UP000271098">
    <property type="component" value="Unassembled WGS sequence"/>
</dbReference>
<feature type="compositionally biased region" description="Basic and acidic residues" evidence="1">
    <location>
        <begin position="313"/>
        <end position="327"/>
    </location>
</feature>
<sequence length="406" mass="45282">MSGDFRKFDASENTYVPDVIQSETSEGSENTVSLNERSLHTARSATASTSQRSDGRPPANEIEAMNRLMRQVQQESAKRTQMLSLIFDKNFEERIRNCMQTRKDMEARAAAFEALIQQETLIKKPIKEITIQENHDEDNNGEFLINFSRTGSTSEEPITTPPDQAPSPSDRPGTNASPAAFAEAISPKKLSIEPNSVEHAESADKKTSKKLRGARLAKFGHWSKNAFNFFRAKNAISGKDGQISRKTSEKTSRQESSDHSEHTPSNKSQEAREAQQQARQARKKSRSTRTPQPKPSKLKGRKITKKGPTSKVGPKEAKISRKEDRKQATASSVLKYRAAKLSQAKNKLWKRNETKKATIPAKQRKLKSSQPKKRKSIKALAAGTPASKASKAGSKRNAEKKQKLRK</sequence>
<reference evidence="4" key="1">
    <citation type="submission" date="2016-06" db="UniProtKB">
        <authorList>
            <consortium name="WormBaseParasite"/>
        </authorList>
    </citation>
    <scope>IDENTIFICATION</scope>
</reference>
<feature type="compositionally biased region" description="Basic and acidic residues" evidence="1">
    <location>
        <begin position="196"/>
        <end position="206"/>
    </location>
</feature>
<feature type="compositionally biased region" description="Polar residues" evidence="1">
    <location>
        <begin position="21"/>
        <end position="36"/>
    </location>
</feature>
<evidence type="ECO:0000313" key="3">
    <source>
        <dbReference type="Proteomes" id="UP000271098"/>
    </source>
</evidence>
<feature type="compositionally biased region" description="Basic and acidic residues" evidence="1">
    <location>
        <begin position="1"/>
        <end position="10"/>
    </location>
</feature>
<reference evidence="2 3" key="2">
    <citation type="submission" date="2018-11" db="EMBL/GenBank/DDBJ databases">
        <authorList>
            <consortium name="Pathogen Informatics"/>
        </authorList>
    </citation>
    <scope>NUCLEOTIDE SEQUENCE [LARGE SCALE GENOMIC DNA]</scope>
</reference>
<gene>
    <name evidence="2" type="ORF">GPUH_LOCUS12768</name>
</gene>
<feature type="region of interest" description="Disordered" evidence="1">
    <location>
        <begin position="151"/>
        <end position="209"/>
    </location>
</feature>
<evidence type="ECO:0000313" key="2">
    <source>
        <dbReference type="EMBL" id="VDN21003.1"/>
    </source>
</evidence>
<feature type="compositionally biased region" description="Basic and acidic residues" evidence="1">
    <location>
        <begin position="242"/>
        <end position="273"/>
    </location>
</feature>
<accession>A0A183DVM7</accession>
<keyword evidence="3" id="KW-1185">Reference proteome</keyword>
<proteinExistence type="predicted"/>
<feature type="region of interest" description="Disordered" evidence="1">
    <location>
        <begin position="1"/>
        <end position="59"/>
    </location>
</feature>
<name>A0A183DVM7_9BILA</name>
<dbReference type="EMBL" id="UYRT01079587">
    <property type="protein sequence ID" value="VDN21003.1"/>
    <property type="molecule type" value="Genomic_DNA"/>
</dbReference>
<feature type="compositionally biased region" description="Basic and acidic residues" evidence="1">
    <location>
        <begin position="396"/>
        <end position="406"/>
    </location>
</feature>
<protein>
    <submittedName>
        <fullName evidence="2 4">Uncharacterized protein</fullName>
    </submittedName>
</protein>
<dbReference type="AlphaFoldDB" id="A0A183DVM7"/>
<dbReference type="WBParaSite" id="GPUH_0001278201-mRNA-1">
    <property type="protein sequence ID" value="GPUH_0001278201-mRNA-1"/>
    <property type="gene ID" value="GPUH_0001278201"/>
</dbReference>
<dbReference type="OrthoDB" id="5876117at2759"/>
<feature type="compositionally biased region" description="Low complexity" evidence="1">
    <location>
        <begin position="41"/>
        <end position="52"/>
    </location>
</feature>
<organism evidence="4">
    <name type="scientific">Gongylonema pulchrum</name>
    <dbReference type="NCBI Taxonomy" id="637853"/>
    <lineage>
        <taxon>Eukaryota</taxon>
        <taxon>Metazoa</taxon>
        <taxon>Ecdysozoa</taxon>
        <taxon>Nematoda</taxon>
        <taxon>Chromadorea</taxon>
        <taxon>Rhabditida</taxon>
        <taxon>Spirurina</taxon>
        <taxon>Spiruromorpha</taxon>
        <taxon>Spiruroidea</taxon>
        <taxon>Gongylonematidae</taxon>
        <taxon>Gongylonema</taxon>
    </lineage>
</organism>